<dbReference type="Pfam" id="PF12657">
    <property type="entry name" value="TFIIIC_delta"/>
    <property type="match status" value="1"/>
</dbReference>
<name>A0A6A6FYS2_9PEZI</name>
<dbReference type="OrthoDB" id="6021743at2759"/>
<dbReference type="InterPro" id="IPR024764">
    <property type="entry name" value="TFIIIC_Znf"/>
</dbReference>
<evidence type="ECO:0000313" key="4">
    <source>
        <dbReference type="Proteomes" id="UP000799538"/>
    </source>
</evidence>
<keyword evidence="4" id="KW-1185">Reference proteome</keyword>
<dbReference type="InterPro" id="IPR044230">
    <property type="entry name" value="GTF3C4"/>
</dbReference>
<evidence type="ECO:0000259" key="2">
    <source>
        <dbReference type="Pfam" id="PF12660"/>
    </source>
</evidence>
<reference evidence="4" key="1">
    <citation type="journal article" date="2020" name="Stud. Mycol.">
        <title>101 Dothideomycetes genomes: A test case for predicting lifestyles and emergence of pathogens.</title>
        <authorList>
            <person name="Haridas S."/>
            <person name="Albert R."/>
            <person name="Binder M."/>
            <person name="Bloem J."/>
            <person name="LaButti K."/>
            <person name="Salamov A."/>
            <person name="Andreopoulos B."/>
            <person name="Baker S."/>
            <person name="Barry K."/>
            <person name="Bills G."/>
            <person name="Bluhm B."/>
            <person name="Cannon C."/>
            <person name="Castanera R."/>
            <person name="Culley D."/>
            <person name="Daum C."/>
            <person name="Ezra D."/>
            <person name="Gonzalez J."/>
            <person name="Henrissat B."/>
            <person name="Kuo A."/>
            <person name="Liang C."/>
            <person name="Lipzen A."/>
            <person name="Lutzoni F."/>
            <person name="Magnuson J."/>
            <person name="Mondo S."/>
            <person name="Nolan M."/>
            <person name="Ohm R."/>
            <person name="Pangilinan J."/>
            <person name="Park H.-J."/>
            <person name="Ramirez L."/>
            <person name="Alfaro M."/>
            <person name="Sun H."/>
            <person name="Tritt A."/>
            <person name="Yoshinaga Y."/>
            <person name="Zwiers L.-H."/>
            <person name="Turgeon B."/>
            <person name="Goodwin S."/>
            <person name="Spatafora J."/>
            <person name="Crous P."/>
            <person name="Grigoriev I."/>
        </authorList>
    </citation>
    <scope>NUCLEOTIDE SEQUENCE [LARGE SCALE GENOMIC DNA]</scope>
    <source>
        <strain evidence="4">CECT 20119</strain>
    </source>
</reference>
<accession>A0A6A6FYS2</accession>
<dbReference type="GO" id="GO:0000127">
    <property type="term" value="C:transcription factor TFIIIC complex"/>
    <property type="evidence" value="ECO:0007669"/>
    <property type="project" value="InterPro"/>
</dbReference>
<dbReference type="Pfam" id="PF12660">
    <property type="entry name" value="zf-TFIIIC"/>
    <property type="match status" value="1"/>
</dbReference>
<dbReference type="GO" id="GO:0006384">
    <property type="term" value="P:transcription initiation at RNA polymerase III promoter"/>
    <property type="evidence" value="ECO:0007669"/>
    <property type="project" value="InterPro"/>
</dbReference>
<evidence type="ECO:0000313" key="3">
    <source>
        <dbReference type="EMBL" id="KAF2218543.1"/>
    </source>
</evidence>
<proteinExistence type="predicted"/>
<organism evidence="3 4">
    <name type="scientific">Elsinoe ampelina</name>
    <dbReference type="NCBI Taxonomy" id="302913"/>
    <lineage>
        <taxon>Eukaryota</taxon>
        <taxon>Fungi</taxon>
        <taxon>Dikarya</taxon>
        <taxon>Ascomycota</taxon>
        <taxon>Pezizomycotina</taxon>
        <taxon>Dothideomycetes</taxon>
        <taxon>Dothideomycetidae</taxon>
        <taxon>Myriangiales</taxon>
        <taxon>Elsinoaceae</taxon>
        <taxon>Elsinoe</taxon>
    </lineage>
</organism>
<feature type="domain" description="Transcription factor IIIC putative zinc-finger" evidence="2">
    <location>
        <begin position="650"/>
        <end position="764"/>
    </location>
</feature>
<dbReference type="Proteomes" id="UP000799538">
    <property type="component" value="Unassembled WGS sequence"/>
</dbReference>
<dbReference type="GO" id="GO:0004402">
    <property type="term" value="F:histone acetyltransferase activity"/>
    <property type="evidence" value="ECO:0007669"/>
    <property type="project" value="InterPro"/>
</dbReference>
<dbReference type="PANTHER" id="PTHR15496:SF2">
    <property type="entry name" value="GENERAL TRANSCRIPTION FACTOR 3C POLYPEPTIDE 4"/>
    <property type="match status" value="1"/>
</dbReference>
<dbReference type="AlphaFoldDB" id="A0A6A6FYS2"/>
<dbReference type="InterPro" id="IPR024761">
    <property type="entry name" value="TFIIIC_delta_N"/>
</dbReference>
<evidence type="ECO:0000259" key="1">
    <source>
        <dbReference type="Pfam" id="PF12657"/>
    </source>
</evidence>
<dbReference type="EMBL" id="ML992538">
    <property type="protein sequence ID" value="KAF2218543.1"/>
    <property type="molecule type" value="Genomic_DNA"/>
</dbReference>
<protein>
    <submittedName>
        <fullName evidence="3">Transcription factor IIIC subunit delta N-term-domain-containing protein</fullName>
    </submittedName>
</protein>
<sequence>MEASVPINGWTTSLDCLAWSHDNVIAVGVRDGVALLAPRTDTSSDDEPFWKIANLEVGNFSLEEIPTREPLPWSYFSIGQEISERHVVSVQWSPPGLGTFGRCVLAVLFANQVVAIYDCDGRLEAKESWSRVNLINKTLEDAIPNMQIAPQPSPRSERAQQERSLRITSFCWLPSPETHNAQDPLQARLSKKTYLLAVCDENAELRILRVHPPLNLIKPDQGPWRTAIIDSCSLIPVDPLPDPINSCLPFGAFVPVVGHVDRVSCSPWICKDDNTIVATVAYTYDSALFLTTFTASLENDEFQILLRTSPERVGSQSIRSPLQWLPNSTDQRQNTLVYFTDDGCTKLDIICSEVPEMRETVIHSSSQPWSLFAGLQFISPRLGQVEVCAPRSQSDFQDEEALHLFHTDAQPRASSPSWAKRIDKLKRRFNRERIMNGNISVYVHGFATSPLGDFSAPSISFHPRHGLEYSIIAKQEANVVITRTHTASEDRFLMTDPSIIVSHAVAAEVVFQAVARLKKLDAIPDVGNIQQQVLRCMGYYGASDGNAPGALPPPDSLNMAVHELRTILLRISSAIQLRSQRMIEIALGQLTIPAPPDLSILKSLVLYTAHLPQWMTSGGRMSMWSAKLHQTILEKLVERDKLSSGHQNTQQTEQENVETCHICNAGIPFESLMWSRCNKGHEFARCGISFLSLQATGDSKSCCICGMQYLNEHKIDDLRKGSITNGHAMEDEPMQGADGVRLSEPLIRVLFAACDTCIYCGGKFTG</sequence>
<gene>
    <name evidence="3" type="ORF">BDZ85DRAFT_81144</name>
</gene>
<feature type="domain" description="Transcription factor IIIC 90kDa subunit N-terminal" evidence="1">
    <location>
        <begin position="19"/>
        <end position="482"/>
    </location>
</feature>
<dbReference type="PANTHER" id="PTHR15496">
    <property type="entry name" value="GENERAL TRANSCRIPTION FACTOR 3C POLYPEPTIDE 4 FAMILY"/>
    <property type="match status" value="1"/>
</dbReference>